<sequence length="222" mass="25049">MFDFLEKAVDAISDYGDIFNSLQKSFLNDDFLENIKSGRLLIPHEGLYLSMKMAIEKEEGVYLEKANFYSSHIRLVLSVIKLGAKIDLPLKLTITSFEINKRNQNIIFEYESDEPIGKNLIGRIIISISRGLIDSILKDKISNISNISTTYSDDNNIIYVDLRNIEQIKYLSKPIPGINYCILDFLKLTGIEHTCEGVFLLGEVSSITDLSLERLGSGDIVS</sequence>
<protein>
    <submittedName>
        <fullName evidence="1">Uncharacterized protein</fullName>
    </submittedName>
</protein>
<keyword evidence="2" id="KW-1185">Reference proteome</keyword>
<name>A0A1X0XX66_9BACT</name>
<dbReference type="Proteomes" id="UP000193136">
    <property type="component" value="Unassembled WGS sequence"/>
</dbReference>
<dbReference type="RefSeq" id="WP_085011365.1">
    <property type="nucleotide sequence ID" value="NZ_NAAD01000019.1"/>
</dbReference>
<organism evidence="1 2">
    <name type="scientific">Geothermobacter hydrogeniphilus</name>
    <dbReference type="NCBI Taxonomy" id="1969733"/>
    <lineage>
        <taxon>Bacteria</taxon>
        <taxon>Pseudomonadati</taxon>
        <taxon>Thermodesulfobacteriota</taxon>
        <taxon>Desulfuromonadia</taxon>
        <taxon>Desulfuromonadales</taxon>
        <taxon>Geothermobacteraceae</taxon>
        <taxon>Geothermobacter</taxon>
    </lineage>
</organism>
<reference evidence="1 2" key="1">
    <citation type="submission" date="2017-03" db="EMBL/GenBank/DDBJ databases">
        <title>Genome sequence of Geothermobacter sp. EPR-M, Deep-Sea Iron Reducer.</title>
        <authorList>
            <person name="Tully B."/>
            <person name="Savalia P."/>
            <person name="Abuyen K."/>
            <person name="Baughan C."/>
            <person name="Romero E."/>
            <person name="Ronkowski C."/>
            <person name="Torres B."/>
            <person name="Tremblay J."/>
            <person name="Trujillo A."/>
            <person name="Tyler M."/>
            <person name="Perez-Rodriguez I."/>
            <person name="Amend J."/>
        </authorList>
    </citation>
    <scope>NUCLEOTIDE SEQUENCE [LARGE SCALE GENOMIC DNA]</scope>
    <source>
        <strain evidence="1 2">EPR-M</strain>
    </source>
</reference>
<comment type="caution">
    <text evidence="1">The sequence shown here is derived from an EMBL/GenBank/DDBJ whole genome shotgun (WGS) entry which is preliminary data.</text>
</comment>
<proteinExistence type="predicted"/>
<gene>
    <name evidence="1" type="ORF">B5V00_13625</name>
</gene>
<evidence type="ECO:0000313" key="2">
    <source>
        <dbReference type="Proteomes" id="UP000193136"/>
    </source>
</evidence>
<accession>A0A1X0XX66</accession>
<evidence type="ECO:0000313" key="1">
    <source>
        <dbReference type="EMBL" id="ORJ57484.1"/>
    </source>
</evidence>
<dbReference type="AlphaFoldDB" id="A0A1X0XX66"/>
<dbReference type="EMBL" id="NAAD01000019">
    <property type="protein sequence ID" value="ORJ57484.1"/>
    <property type="molecule type" value="Genomic_DNA"/>
</dbReference>